<evidence type="ECO:0000256" key="3">
    <source>
        <dbReference type="ARBA" id="ARBA00022840"/>
    </source>
</evidence>
<dbReference type="InterPro" id="IPR017911">
    <property type="entry name" value="MacB-like_ATP-bd"/>
</dbReference>
<dbReference type="EMBL" id="UOEK01000385">
    <property type="protein sequence ID" value="VAW07136.1"/>
    <property type="molecule type" value="Genomic_DNA"/>
</dbReference>
<dbReference type="Pfam" id="PF00005">
    <property type="entry name" value="ABC_tran"/>
    <property type="match status" value="1"/>
</dbReference>
<keyword evidence="3 5" id="KW-0067">ATP-binding</keyword>
<evidence type="ECO:0000313" key="5">
    <source>
        <dbReference type="EMBL" id="VAW07136.1"/>
    </source>
</evidence>
<gene>
    <name evidence="5" type="ORF">MNBD_ACTINO02-3063</name>
</gene>
<dbReference type="InterPro" id="IPR017871">
    <property type="entry name" value="ABC_transporter-like_CS"/>
</dbReference>
<evidence type="ECO:0000259" key="4">
    <source>
        <dbReference type="PROSITE" id="PS50893"/>
    </source>
</evidence>
<name>A0A3B0TJ95_9ZZZZ</name>
<dbReference type="PROSITE" id="PS00211">
    <property type="entry name" value="ABC_TRANSPORTER_1"/>
    <property type="match status" value="1"/>
</dbReference>
<dbReference type="PANTHER" id="PTHR24220:SF86">
    <property type="entry name" value="ABC TRANSPORTER ABCH.1"/>
    <property type="match status" value="1"/>
</dbReference>
<evidence type="ECO:0000256" key="2">
    <source>
        <dbReference type="ARBA" id="ARBA00022741"/>
    </source>
</evidence>
<keyword evidence="5" id="KW-0378">Hydrolase</keyword>
<dbReference type="GO" id="GO:0005524">
    <property type="term" value="F:ATP binding"/>
    <property type="evidence" value="ECO:0007669"/>
    <property type="project" value="UniProtKB-KW"/>
</dbReference>
<dbReference type="InterPro" id="IPR027417">
    <property type="entry name" value="P-loop_NTPase"/>
</dbReference>
<dbReference type="SUPFAM" id="SSF52540">
    <property type="entry name" value="P-loop containing nucleoside triphosphate hydrolases"/>
    <property type="match status" value="1"/>
</dbReference>
<dbReference type="PANTHER" id="PTHR24220">
    <property type="entry name" value="IMPORT ATP-BINDING PROTEIN"/>
    <property type="match status" value="1"/>
</dbReference>
<dbReference type="GO" id="GO:0022857">
    <property type="term" value="F:transmembrane transporter activity"/>
    <property type="evidence" value="ECO:0007669"/>
    <property type="project" value="TreeGrafter"/>
</dbReference>
<keyword evidence="1" id="KW-0813">Transport</keyword>
<dbReference type="GO" id="GO:0005886">
    <property type="term" value="C:plasma membrane"/>
    <property type="evidence" value="ECO:0007669"/>
    <property type="project" value="TreeGrafter"/>
</dbReference>
<protein>
    <submittedName>
        <fullName evidence="5">Macrolide export ATP-binding/permease protein MacB</fullName>
        <ecNumber evidence="5">3.6.3.-</ecNumber>
    </submittedName>
</protein>
<proteinExistence type="predicted"/>
<dbReference type="Gene3D" id="3.40.50.300">
    <property type="entry name" value="P-loop containing nucleotide triphosphate hydrolases"/>
    <property type="match status" value="1"/>
</dbReference>
<accession>A0A3B0TJ95</accession>
<dbReference type="InterPro" id="IPR003439">
    <property type="entry name" value="ABC_transporter-like_ATP-bd"/>
</dbReference>
<organism evidence="5">
    <name type="scientific">hydrothermal vent metagenome</name>
    <dbReference type="NCBI Taxonomy" id="652676"/>
    <lineage>
        <taxon>unclassified sequences</taxon>
        <taxon>metagenomes</taxon>
        <taxon>ecological metagenomes</taxon>
    </lineage>
</organism>
<feature type="domain" description="ABC transporter" evidence="4">
    <location>
        <begin position="3"/>
        <end position="217"/>
    </location>
</feature>
<dbReference type="SMART" id="SM00382">
    <property type="entry name" value="AAA"/>
    <property type="match status" value="1"/>
</dbReference>
<dbReference type="PROSITE" id="PS50893">
    <property type="entry name" value="ABC_TRANSPORTER_2"/>
    <property type="match status" value="1"/>
</dbReference>
<keyword evidence="2" id="KW-0547">Nucleotide-binding</keyword>
<dbReference type="InterPro" id="IPR003593">
    <property type="entry name" value="AAA+_ATPase"/>
</dbReference>
<evidence type="ECO:0000256" key="1">
    <source>
        <dbReference type="ARBA" id="ARBA00022448"/>
    </source>
</evidence>
<reference evidence="5" key="1">
    <citation type="submission" date="2018-06" db="EMBL/GenBank/DDBJ databases">
        <authorList>
            <person name="Zhirakovskaya E."/>
        </authorList>
    </citation>
    <scope>NUCLEOTIDE SEQUENCE</scope>
</reference>
<dbReference type="InterPro" id="IPR015854">
    <property type="entry name" value="ABC_transpr_LolD-like"/>
</dbReference>
<dbReference type="GO" id="GO:0016887">
    <property type="term" value="F:ATP hydrolysis activity"/>
    <property type="evidence" value="ECO:0007669"/>
    <property type="project" value="InterPro"/>
</dbReference>
<dbReference type="CDD" id="cd03255">
    <property type="entry name" value="ABC_MJ0796_LolCDE_FtsE"/>
    <property type="match status" value="1"/>
</dbReference>
<dbReference type="EC" id="3.6.3.-" evidence="5"/>
<dbReference type="AlphaFoldDB" id="A0A3B0TJ95"/>
<sequence length="218" mass="23195">MSLAVRDVTHTYRTNAGPVLHDVSLELGDGETVAIMGPSGSGKTTLLSILGLLMPPTSGDVLLDGERIPGGRVRRGLQSRDFAWVSQTTNVLARRSVRDNAALALLGQGAQRTTAYVEAEKSLVMVGLAGLSHRTVQTLSGGELQRVCIARALCGRPRFILADEPSGQLDSATTSRVLDALLAAREQGSSLIVATHDPEVAERMDRVIELRDGELSVM</sequence>